<dbReference type="EMBL" id="BQNB010019495">
    <property type="protein sequence ID" value="GJT85904.1"/>
    <property type="molecule type" value="Genomic_DNA"/>
</dbReference>
<keyword evidence="6" id="KW-1185">Reference proteome</keyword>
<dbReference type="PROSITE" id="PS50994">
    <property type="entry name" value="INTEGRASE"/>
    <property type="match status" value="1"/>
</dbReference>
<proteinExistence type="predicted"/>
<feature type="compositionally biased region" description="Basic and acidic residues" evidence="3">
    <location>
        <begin position="1249"/>
        <end position="1258"/>
    </location>
</feature>
<protein>
    <submittedName>
        <fullName evidence="5">Ribonuclease H-like domain-containing protein</fullName>
    </submittedName>
</protein>
<evidence type="ECO:0000256" key="3">
    <source>
        <dbReference type="SAM" id="MobiDB-lite"/>
    </source>
</evidence>
<feature type="domain" description="Integrase catalytic" evidence="4">
    <location>
        <begin position="1"/>
        <end position="82"/>
    </location>
</feature>
<reference evidence="5" key="1">
    <citation type="journal article" date="2022" name="Int. J. Mol. Sci.">
        <title>Draft Genome of Tanacetum Coccineum: Genomic Comparison of Closely Related Tanacetum-Family Plants.</title>
        <authorList>
            <person name="Yamashiro T."/>
            <person name="Shiraishi A."/>
            <person name="Nakayama K."/>
            <person name="Satake H."/>
        </authorList>
    </citation>
    <scope>NUCLEOTIDE SEQUENCE</scope>
</reference>
<feature type="compositionally biased region" description="Polar residues" evidence="3">
    <location>
        <begin position="136"/>
        <end position="165"/>
    </location>
</feature>
<dbReference type="Pfam" id="PF07727">
    <property type="entry name" value="RVT_2"/>
    <property type="match status" value="1"/>
</dbReference>
<evidence type="ECO:0000313" key="5">
    <source>
        <dbReference type="EMBL" id="GJT85904.1"/>
    </source>
</evidence>
<dbReference type="CDD" id="cd09272">
    <property type="entry name" value="RNase_HI_RT_Ty1"/>
    <property type="match status" value="1"/>
</dbReference>
<evidence type="ECO:0000313" key="6">
    <source>
        <dbReference type="Proteomes" id="UP001151760"/>
    </source>
</evidence>
<feature type="compositionally biased region" description="Basic and acidic residues" evidence="3">
    <location>
        <begin position="1037"/>
        <end position="1046"/>
    </location>
</feature>
<keyword evidence="2" id="KW-0378">Hydrolase</keyword>
<feature type="region of interest" description="Disordered" evidence="3">
    <location>
        <begin position="1010"/>
        <end position="1046"/>
    </location>
</feature>
<feature type="region of interest" description="Disordered" evidence="3">
    <location>
        <begin position="861"/>
        <end position="966"/>
    </location>
</feature>
<dbReference type="InterPro" id="IPR039537">
    <property type="entry name" value="Retrotran_Ty1/copia-like"/>
</dbReference>
<feature type="compositionally biased region" description="Basic residues" evidence="3">
    <location>
        <begin position="1010"/>
        <end position="1024"/>
    </location>
</feature>
<dbReference type="PANTHER" id="PTHR42648:SF32">
    <property type="entry name" value="RIBONUCLEASE H-LIKE DOMAIN, GAG-PRE-INTEGRASE DOMAIN PROTEIN-RELATED"/>
    <property type="match status" value="1"/>
</dbReference>
<dbReference type="Gene3D" id="3.30.420.10">
    <property type="entry name" value="Ribonuclease H-like superfamily/Ribonuclease H"/>
    <property type="match status" value="1"/>
</dbReference>
<dbReference type="InterPro" id="IPR013103">
    <property type="entry name" value="RVT_2"/>
</dbReference>
<dbReference type="InterPro" id="IPR001584">
    <property type="entry name" value="Integrase_cat-core"/>
</dbReference>
<sequence length="1470" mass="166441">MNEFCGLKVIKREFNVARTPQQNGVAERKNRTLIKAARTMLADSLLPTVFWAEAVNTACYILNMVLVTKPHKTPYELIIGRPPSISFMRPFGCPVTILNTLDPLGKFDGKAEEGFLVGQGPNWLFDIDSLTNSMNYQPVTAGNQTNKNAGPQEANGSTDENNTADDSAGESLVQKPASKNEQALKNNLSGKATKASSTNSFNIVSTQVNAASASRTYNDVGSSFVPLGGSFPDDPLMPNLEDTAEVQNTGIFGSAYDDEDLDTYNSPYAIQVTGAEADFNNIEPSTIFSPIPSTRVHSIHHKDQIYRDLRSVVQTRGMTKKSSREHVMISYIHKQRRTNHKDFQNCLFACFLSQQEPTKIAQSLDDESWVYRNKKDERGIVVRNKARLVAQGYKQEEGIDYDEVFAHVARIEAIRLFLAYASFMNFIVYQMDVKSAFLYGTIEEEVYVHQPPGFVDPEFPEKVYKVEKTLYRLHQAPRAWYETLSTYLLDNGFFRGQIDKTFIRTASIPMETNKALTKDEDGEDVDIHLYRSMIGSLMYLTSSRPDIMFSVCACSIFQEAFSDSDYASASLDRKSTTGGCQFLGSRLISWQCKKQTVVANLTIEAEYIASSHCCGQQIHAIVDGKVVVISESSMRSDLLFNDEDGVTCLTNDEIFENLALMGYEKLSTKLTFQKGSFSPQWKFLIHTILHCISSKSTAWNEFSTKLASAVICLAKGQKFNFYKLLFDGMLRNLDSKKFLMYLRFLQLFLNNQLKVLPEPFNDTYVTPCDTKKVFSNMAKKSVNFSGNITPLFASMLAHNQAPEGEGSAVHPEPQPTPSTSQPNVPEPQIASLHIETSPTTAHQTAISQIVFHKAHIEQILPSPTTYQRKRKTQKCRRTKKDTELPHTSMPLDHEADKAPRHHGGTPAQTMSKRVLEKPNEQPLSEGHTSKSGEGSMEQTFELTDNVPSTPHDSPLPGGYTPGSDEGRMKLDELITMCTKLLKQVLDLEKEKDTQAVEILNLKKRVKRLERKRKSNISHPRRRKYRQVETSSDDDLDKEGIQTGEEKETVDAITIGVSTVSAPVSTVGVTISTAEPRNPPTTTTVFDDEDVTMAMDQTFIKMKGLKAKEKGVAITDVEDSSRIVRPVRSITTLQPLPTIDPKDKVKSILVEEEPVKIKMRDQAKEFDEIQARIDVDHDLTKQLAAARAEAIRNKPPTKTQVKNRMITYLKHMDKYTHQQLKNKTYEEIQRLYEKEKRWIDDFQPMDTKAIKDSEKKVDSSSKPVGGSRKKALARKREGEKKSEESAKKQKLEDVAEEQESAKSDEEEAADYEHEKEELRMWLTVVSDEEETVDPKILSTKYPIVDWESQNLRNVDMEDLHVYKIIRADGNTSYHKSLSSMLRIFNRQDLVDLHRLVMKRFKDTTPEGYNLLLWGDLKVMFEPNAEDEIWIEKRYPLIKEMLQKMLNWKLEAEAGSTMAFKLLKFIKSQLEE</sequence>
<dbReference type="InterPro" id="IPR036397">
    <property type="entry name" value="RNaseH_sf"/>
</dbReference>
<dbReference type="PANTHER" id="PTHR42648">
    <property type="entry name" value="TRANSPOSASE, PUTATIVE-RELATED"/>
    <property type="match status" value="1"/>
</dbReference>
<feature type="region of interest" description="Disordered" evidence="3">
    <location>
        <begin position="801"/>
        <end position="826"/>
    </location>
</feature>
<dbReference type="SUPFAM" id="SSF53098">
    <property type="entry name" value="Ribonuclease H-like"/>
    <property type="match status" value="1"/>
</dbReference>
<organism evidence="5 6">
    <name type="scientific">Tanacetum coccineum</name>
    <dbReference type="NCBI Taxonomy" id="301880"/>
    <lineage>
        <taxon>Eukaryota</taxon>
        <taxon>Viridiplantae</taxon>
        <taxon>Streptophyta</taxon>
        <taxon>Embryophyta</taxon>
        <taxon>Tracheophyta</taxon>
        <taxon>Spermatophyta</taxon>
        <taxon>Magnoliopsida</taxon>
        <taxon>eudicotyledons</taxon>
        <taxon>Gunneridae</taxon>
        <taxon>Pentapetalae</taxon>
        <taxon>asterids</taxon>
        <taxon>campanulids</taxon>
        <taxon>Asterales</taxon>
        <taxon>Asteraceae</taxon>
        <taxon>Asteroideae</taxon>
        <taxon>Anthemideae</taxon>
        <taxon>Anthemidinae</taxon>
        <taxon>Tanacetum</taxon>
    </lineage>
</organism>
<gene>
    <name evidence="5" type="ORF">Tco_1067621</name>
</gene>
<accession>A0ABQ5HEN3</accession>
<evidence type="ECO:0000259" key="4">
    <source>
        <dbReference type="PROSITE" id="PS50994"/>
    </source>
</evidence>
<feature type="compositionally biased region" description="Basic residues" evidence="3">
    <location>
        <begin position="867"/>
        <end position="879"/>
    </location>
</feature>
<dbReference type="InterPro" id="IPR012337">
    <property type="entry name" value="RNaseH-like_sf"/>
</dbReference>
<keyword evidence="1" id="KW-0479">Metal-binding</keyword>
<evidence type="ECO:0000256" key="2">
    <source>
        <dbReference type="ARBA" id="ARBA00022801"/>
    </source>
</evidence>
<name>A0ABQ5HEN3_9ASTR</name>
<feature type="region of interest" description="Disordered" evidence="3">
    <location>
        <begin position="136"/>
        <end position="180"/>
    </location>
</feature>
<feature type="compositionally biased region" description="Polar residues" evidence="3">
    <location>
        <begin position="929"/>
        <end position="951"/>
    </location>
</feature>
<evidence type="ECO:0000256" key="1">
    <source>
        <dbReference type="ARBA" id="ARBA00022723"/>
    </source>
</evidence>
<dbReference type="Proteomes" id="UP001151760">
    <property type="component" value="Unassembled WGS sequence"/>
</dbReference>
<reference evidence="5" key="2">
    <citation type="submission" date="2022-01" db="EMBL/GenBank/DDBJ databases">
        <authorList>
            <person name="Yamashiro T."/>
            <person name="Shiraishi A."/>
            <person name="Satake H."/>
            <person name="Nakayama K."/>
        </authorList>
    </citation>
    <scope>NUCLEOTIDE SEQUENCE</scope>
</reference>
<comment type="caution">
    <text evidence="5">The sequence shown here is derived from an EMBL/GenBank/DDBJ whole genome shotgun (WGS) entry which is preliminary data.</text>
</comment>
<feature type="region of interest" description="Disordered" evidence="3">
    <location>
        <begin position="1249"/>
        <end position="1312"/>
    </location>
</feature>
<feature type="compositionally biased region" description="Basic and acidic residues" evidence="3">
    <location>
        <begin position="1273"/>
        <end position="1302"/>
    </location>
</feature>